<feature type="transmembrane region" description="Helical" evidence="2">
    <location>
        <begin position="304"/>
        <end position="321"/>
    </location>
</feature>
<evidence type="ECO:0000256" key="1">
    <source>
        <dbReference type="SAM" id="MobiDB-lite"/>
    </source>
</evidence>
<dbReference type="STRING" id="332524.SAMN04487766_11074"/>
<dbReference type="Proteomes" id="UP000198541">
    <property type="component" value="Unassembled WGS sequence"/>
</dbReference>
<accession>A0A1H0EHC0</accession>
<gene>
    <name evidence="3" type="ORF">SAMN05216355_11611</name>
</gene>
<dbReference type="AlphaFoldDB" id="A0A1H0EHC0"/>
<feature type="transmembrane region" description="Helical" evidence="2">
    <location>
        <begin position="333"/>
        <end position="359"/>
    </location>
</feature>
<feature type="transmembrane region" description="Helical" evidence="2">
    <location>
        <begin position="94"/>
        <end position="111"/>
    </location>
</feature>
<keyword evidence="2" id="KW-0812">Transmembrane</keyword>
<feature type="transmembrane region" description="Helical" evidence="2">
    <location>
        <begin position="245"/>
        <end position="268"/>
    </location>
</feature>
<feature type="transmembrane region" description="Helical" evidence="2">
    <location>
        <begin position="123"/>
        <end position="146"/>
    </location>
</feature>
<keyword evidence="4" id="KW-1185">Reference proteome</keyword>
<evidence type="ECO:0000256" key="2">
    <source>
        <dbReference type="SAM" id="Phobius"/>
    </source>
</evidence>
<dbReference type="InterPro" id="IPR045931">
    <property type="entry name" value="DUF6350"/>
</dbReference>
<dbReference type="RefSeq" id="WP_143013752.1">
    <property type="nucleotide sequence ID" value="NZ_FNIM01000016.1"/>
</dbReference>
<keyword evidence="2" id="KW-0472">Membrane</keyword>
<feature type="transmembrane region" description="Helical" evidence="2">
    <location>
        <begin position="202"/>
        <end position="225"/>
    </location>
</feature>
<feature type="region of interest" description="Disordered" evidence="1">
    <location>
        <begin position="1"/>
        <end position="21"/>
    </location>
</feature>
<sequence>MNLRERLRRQPPPGPGAASAGRALPADWPLAVRAGAESVVLGWGLVVLPILALYLASSSRDAAAALSLGGVLRTGTGIWSLGFGGAMGAGTGEYGTLSLPLLGLTLLQVWLTRASVRRARLSGPAAGAITVGAAAVTSLVIVAATHPAASRTWTAGMGVTVLTAAVTAWSLQRSGRGWQAAAEWQERRPEWLGVALRVTRELAVVLVVLAGATALLGLIVGAGRVSRLHDVLAGGGLAATAGLTLLQLGWLPTAVVWALSWLAGPGFVMGTGSVFSPTRVLAGAVPGLPLLGGLPTAALGAEGAFLPFLIALAAAAVAWRWRTALRGLPLRQTAAVTVTVALALAGGVLLACLAASGQVGPGRMADVGPRSGFVAAIVALMVLVGVGLVAVLPHPRTRALTSRGVQATTAATSAAADSARERLKTRTGKR</sequence>
<feature type="transmembrane region" description="Helical" evidence="2">
    <location>
        <begin position="371"/>
        <end position="393"/>
    </location>
</feature>
<dbReference type="Pfam" id="PF19877">
    <property type="entry name" value="DUF6350"/>
    <property type="match status" value="1"/>
</dbReference>
<feature type="transmembrane region" description="Helical" evidence="2">
    <location>
        <begin position="152"/>
        <end position="171"/>
    </location>
</feature>
<proteinExistence type="predicted"/>
<keyword evidence="2" id="KW-1133">Transmembrane helix</keyword>
<dbReference type="EMBL" id="FNIM01000016">
    <property type="protein sequence ID" value="SDN81867.1"/>
    <property type="molecule type" value="Genomic_DNA"/>
</dbReference>
<reference evidence="4" key="1">
    <citation type="submission" date="2016-10" db="EMBL/GenBank/DDBJ databases">
        <authorList>
            <person name="Varghese N."/>
            <person name="Submissions S."/>
        </authorList>
    </citation>
    <scope>NUCLEOTIDE SEQUENCE [LARGE SCALE GENOMIC DNA]</scope>
    <source>
        <strain evidence="4">DSM 27982</strain>
    </source>
</reference>
<organism evidence="3 4">
    <name type="scientific">Actinomyces ruminicola</name>
    <dbReference type="NCBI Taxonomy" id="332524"/>
    <lineage>
        <taxon>Bacteria</taxon>
        <taxon>Bacillati</taxon>
        <taxon>Actinomycetota</taxon>
        <taxon>Actinomycetes</taxon>
        <taxon>Actinomycetales</taxon>
        <taxon>Actinomycetaceae</taxon>
        <taxon>Actinomyces</taxon>
    </lineage>
</organism>
<feature type="transmembrane region" description="Helical" evidence="2">
    <location>
        <begin position="280"/>
        <end position="298"/>
    </location>
</feature>
<evidence type="ECO:0000313" key="3">
    <source>
        <dbReference type="EMBL" id="SDN81867.1"/>
    </source>
</evidence>
<feature type="transmembrane region" description="Helical" evidence="2">
    <location>
        <begin position="38"/>
        <end position="56"/>
    </location>
</feature>
<protein>
    <submittedName>
        <fullName evidence="3">Uncharacterized protein</fullName>
    </submittedName>
</protein>
<evidence type="ECO:0000313" key="4">
    <source>
        <dbReference type="Proteomes" id="UP000198541"/>
    </source>
</evidence>
<name>A0A1H0EHC0_9ACTO</name>